<reference evidence="7 8" key="1">
    <citation type="journal article" name="Sci. Rep.">
        <title>Telomere-to-telomere assembled and centromere annotated genomes of the two main subspecies of the button mushroom Agaricus bisporus reveal especially polymorphic chromosome ends.</title>
        <authorList>
            <person name="Sonnenberg A.S.M."/>
            <person name="Sedaghat-Telgerd N."/>
            <person name="Lavrijssen B."/>
            <person name="Ohm R.A."/>
            <person name="Hendrickx P.M."/>
            <person name="Scholtmeijer K."/>
            <person name="Baars J.J.P."/>
            <person name="van Peer A."/>
        </authorList>
    </citation>
    <scope>NUCLEOTIDE SEQUENCE [LARGE SCALE GENOMIC DNA]</scope>
    <source>
        <strain evidence="7 8">H119_p4</strain>
    </source>
</reference>
<evidence type="ECO:0000256" key="2">
    <source>
        <dbReference type="ARBA" id="ARBA00022664"/>
    </source>
</evidence>
<comment type="subcellular location">
    <subcellularLocation>
        <location evidence="1 4">Nucleus</location>
    </subcellularLocation>
</comment>
<dbReference type="Pfam" id="PF16661">
    <property type="entry name" value="Lactamase_B_6"/>
    <property type="match status" value="1"/>
</dbReference>
<organism evidence="7 8">
    <name type="scientific">Agaricus bisporus var. burnettii</name>
    <dbReference type="NCBI Taxonomy" id="192524"/>
    <lineage>
        <taxon>Eukaryota</taxon>
        <taxon>Fungi</taxon>
        <taxon>Dikarya</taxon>
        <taxon>Basidiomycota</taxon>
        <taxon>Agaricomycotina</taxon>
        <taxon>Agaricomycetes</taxon>
        <taxon>Agaricomycetidae</taxon>
        <taxon>Agaricales</taxon>
        <taxon>Agaricineae</taxon>
        <taxon>Agaricaceae</taxon>
        <taxon>Agaricus</taxon>
    </lineage>
</organism>
<dbReference type="OMA" id="QSRHNME"/>
<proteinExistence type="inferred from homology"/>
<dbReference type="InterPro" id="IPR027075">
    <property type="entry name" value="CPSF2"/>
</dbReference>
<evidence type="ECO:0000313" key="8">
    <source>
        <dbReference type="Proteomes" id="UP000629468"/>
    </source>
</evidence>
<dbReference type="SMART" id="SM01027">
    <property type="entry name" value="Beta-Casp"/>
    <property type="match status" value="1"/>
</dbReference>
<comment type="caution">
    <text evidence="7">The sequence shown here is derived from an EMBL/GenBank/DDBJ whole genome shotgun (WGS) entry which is preliminary data.</text>
</comment>
<dbReference type="InterPro" id="IPR036866">
    <property type="entry name" value="RibonucZ/Hydroxyglut_hydro"/>
</dbReference>
<sequence length="919" mass="102337">MITFTPLSGAARSDSPSPLSYLLQVDDVRMLLDCGSPDWAPENDASTDGENESEEPRHSWSDYCETLRRIAPTIDLVLLSHGDLSHSGLYPYAYSRWGLKAPAYSTLPVQATGKIAAMEDVEGIRDEQDIGDEPIQEAEHQELQSGEDAGVHKESSLNPTTKTGKFLATLVEVQDAFEYLNTLRYSQPMHLQGKCQGITITPFNAGHTLGGTIWKIRSPTSGTIIYAVHMNHMKERHLDGTVLMKNASGGIFEPLARPDLLITDADRANVITSRRKDRDAALIDTITATLSSRSSLLLPCDSSTRILELLVLLDQHWSYSRLRYPICLLARTGRDMLAFVRSMMEWLGGTISKEDVGVEATAKQRNKRKRDDDDDNEALGALALRFKHLEFFPNPQALLQTYSSKDPKLILAVPASLSHGPSRNLFVDFAVVPDNVVLLTGRGEEGSLGRALFNKWNDRQRVDDKWDKGKIGSNIMLDGGFRMKMRSKVPLQGAELEAYLQQEKEKKDKEVAQQAALARSQRMLEADEDESDSDSDTDEEEEVRRTLEGDMEVDGDGISRRRKRDDTDATDWALDADEGLTKQFLSFDIYLKGNVSRATSFFKTAGGQTQRFRMFPYVEKKRRVDEYGETIDVGMWLRKGMVLEEEAESDEIKDYKKKLQEEEEAKKIKEPPSKFVTMDVDVQLACRLLFVDMEGLNDGRAVKTIVPQINPRKMILVSASESASNALIESCSNIRAMTKDIYSPAVGESVQIGQQTNTFSISISEDLLTSLRMSRFEDNEIGYVRGRVVAHATSTIPTLESVSSLPPTTDRTVVSDPSKSRILGSRPKVALPQSTMIGELKLTALKQRLAAVNIPAELIGEGVLICGGIRQTDNMDTSEETVAVRKKAKGSVELEGNVSELYYKVRREIYNLHAMVAAS</sequence>
<evidence type="ECO:0000256" key="4">
    <source>
        <dbReference type="RuleBase" id="RU365006"/>
    </source>
</evidence>
<dbReference type="InterPro" id="IPR025069">
    <property type="entry name" value="Cpsf2_C"/>
</dbReference>
<feature type="compositionally biased region" description="Acidic residues" evidence="5">
    <location>
        <begin position="526"/>
        <end position="541"/>
    </location>
</feature>
<dbReference type="GO" id="GO:0005847">
    <property type="term" value="C:mRNA cleavage and polyadenylation specificity factor complex"/>
    <property type="evidence" value="ECO:0007669"/>
    <property type="project" value="InterPro"/>
</dbReference>
<dbReference type="Proteomes" id="UP000629468">
    <property type="component" value="Unassembled WGS sequence"/>
</dbReference>
<keyword evidence="2 4" id="KW-0507">mRNA processing</keyword>
<comment type="similarity">
    <text evidence="4">Belongs to the metallo-beta-lactamase superfamily. RNA-metabolizing metallo-beta-lactamase-like family. CPSF2/YSH1 subfamily.</text>
</comment>
<evidence type="ECO:0000256" key="3">
    <source>
        <dbReference type="ARBA" id="ARBA00023242"/>
    </source>
</evidence>
<protein>
    <recommendedName>
        <fullName evidence="4">Cleavage and polyadenylation specificity factor subunit 2</fullName>
    </recommendedName>
    <alternativeName>
        <fullName evidence="4">Cleavage and polyadenylation specificity factor 100 kDa subunit</fullName>
    </alternativeName>
</protein>
<dbReference type="CDD" id="cd16293">
    <property type="entry name" value="CPSF2-like_MBL-fold"/>
    <property type="match status" value="1"/>
</dbReference>
<dbReference type="Pfam" id="PF10996">
    <property type="entry name" value="Beta-Casp"/>
    <property type="match status" value="1"/>
</dbReference>
<feature type="region of interest" description="Disordered" evidence="5">
    <location>
        <begin position="518"/>
        <end position="567"/>
    </location>
</feature>
<name>A0A8H7KH78_AGABI</name>
<dbReference type="GO" id="GO:0003723">
    <property type="term" value="F:RNA binding"/>
    <property type="evidence" value="ECO:0007669"/>
    <property type="project" value="UniProtKB-KW"/>
</dbReference>
<dbReference type="InterPro" id="IPR001279">
    <property type="entry name" value="Metallo-B-lactamas"/>
</dbReference>
<dbReference type="AlphaFoldDB" id="A0A8H7KH78"/>
<dbReference type="PANTHER" id="PTHR45922:SF1">
    <property type="entry name" value="CLEAVAGE AND POLYADENYLATION SPECIFICITY FACTOR SUBUNIT 2"/>
    <property type="match status" value="1"/>
</dbReference>
<feature type="region of interest" description="Disordered" evidence="5">
    <location>
        <begin position="36"/>
        <end position="59"/>
    </location>
</feature>
<evidence type="ECO:0000259" key="6">
    <source>
        <dbReference type="SMART" id="SM01027"/>
    </source>
</evidence>
<dbReference type="PANTHER" id="PTHR45922">
    <property type="entry name" value="CLEAVAGE AND POLYADENYLATION SPECIFICITY FACTOR SUBUNIT 2"/>
    <property type="match status" value="1"/>
</dbReference>
<dbReference type="Pfam" id="PF13299">
    <property type="entry name" value="CPSF100_C"/>
    <property type="match status" value="1"/>
</dbReference>
<dbReference type="InterPro" id="IPR035639">
    <property type="entry name" value="CPSF2_MBL"/>
</dbReference>
<evidence type="ECO:0000256" key="1">
    <source>
        <dbReference type="ARBA" id="ARBA00004123"/>
    </source>
</evidence>
<dbReference type="Gene3D" id="3.60.15.10">
    <property type="entry name" value="Ribonuclease Z/Hydroxyacylglutathione hydrolase-like"/>
    <property type="match status" value="1"/>
</dbReference>
<evidence type="ECO:0000256" key="5">
    <source>
        <dbReference type="SAM" id="MobiDB-lite"/>
    </source>
</evidence>
<dbReference type="SUPFAM" id="SSF56281">
    <property type="entry name" value="Metallo-hydrolase/oxidoreductase"/>
    <property type="match status" value="1"/>
</dbReference>
<feature type="domain" description="Beta-Casp" evidence="6">
    <location>
        <begin position="306"/>
        <end position="452"/>
    </location>
</feature>
<evidence type="ECO:0000313" key="7">
    <source>
        <dbReference type="EMBL" id="KAF7775935.1"/>
    </source>
</evidence>
<accession>A0A8H7KH78</accession>
<dbReference type="GO" id="GO:0006398">
    <property type="term" value="P:mRNA 3'-end processing by stem-loop binding and cleavage"/>
    <property type="evidence" value="ECO:0007669"/>
    <property type="project" value="InterPro"/>
</dbReference>
<dbReference type="InterPro" id="IPR022712">
    <property type="entry name" value="Beta_Casp"/>
</dbReference>
<keyword evidence="4" id="KW-0694">RNA-binding</keyword>
<keyword evidence="3 4" id="KW-0539">Nucleus</keyword>
<gene>
    <name evidence="7" type="ORF">Agabi119p4_4328</name>
</gene>
<dbReference type="EMBL" id="JABXXO010000006">
    <property type="protein sequence ID" value="KAF7775935.1"/>
    <property type="molecule type" value="Genomic_DNA"/>
</dbReference>